<protein>
    <submittedName>
        <fullName evidence="8">TetR family transcriptional regulator</fullName>
    </submittedName>
</protein>
<evidence type="ECO:0000256" key="3">
    <source>
        <dbReference type="ARBA" id="ARBA00023125"/>
    </source>
</evidence>
<dbReference type="Gene3D" id="1.10.10.60">
    <property type="entry name" value="Homeodomain-like"/>
    <property type="match status" value="1"/>
</dbReference>
<dbReference type="PROSITE" id="PS50977">
    <property type="entry name" value="HTH_TETR_2"/>
    <property type="match status" value="1"/>
</dbReference>
<dbReference type="EMBL" id="JAAAMV010000017">
    <property type="protein sequence ID" value="NBD25822.1"/>
    <property type="molecule type" value="Genomic_DNA"/>
</dbReference>
<dbReference type="PRINTS" id="PR00400">
    <property type="entry name" value="TETREPRESSOR"/>
</dbReference>
<keyword evidence="9" id="KW-1185">Reference proteome</keyword>
<dbReference type="InterPro" id="IPR009057">
    <property type="entry name" value="Homeodomain-like_sf"/>
</dbReference>
<dbReference type="RefSeq" id="WP_161744631.1">
    <property type="nucleotide sequence ID" value="NZ_JAAAMV010000017.1"/>
</dbReference>
<dbReference type="Pfam" id="PF02909">
    <property type="entry name" value="TetR_C_1"/>
    <property type="match status" value="1"/>
</dbReference>
<dbReference type="SUPFAM" id="SSF46689">
    <property type="entry name" value="Homeodomain-like"/>
    <property type="match status" value="1"/>
</dbReference>
<dbReference type="PANTHER" id="PTHR30055:SF151">
    <property type="entry name" value="TRANSCRIPTIONAL REGULATORY PROTEIN"/>
    <property type="match status" value="1"/>
</dbReference>
<evidence type="ECO:0000256" key="6">
    <source>
        <dbReference type="SAM" id="MobiDB-lite"/>
    </source>
</evidence>
<dbReference type="InterPro" id="IPR001647">
    <property type="entry name" value="HTH_TetR"/>
</dbReference>
<accession>A0ABW9XT31</accession>
<evidence type="ECO:0000256" key="5">
    <source>
        <dbReference type="PROSITE-ProRule" id="PRU00335"/>
    </source>
</evidence>
<proteinExistence type="predicted"/>
<feature type="domain" description="HTH tetR-type" evidence="7">
    <location>
        <begin position="25"/>
        <end position="85"/>
    </location>
</feature>
<dbReference type="SUPFAM" id="SSF48498">
    <property type="entry name" value="Tetracyclin repressor-like, C-terminal domain"/>
    <property type="match status" value="1"/>
</dbReference>
<dbReference type="PRINTS" id="PR00455">
    <property type="entry name" value="HTHTETR"/>
</dbReference>
<evidence type="ECO:0000259" key="7">
    <source>
        <dbReference type="PROSITE" id="PS50977"/>
    </source>
</evidence>
<dbReference type="Pfam" id="PF00440">
    <property type="entry name" value="TetR_N"/>
    <property type="match status" value="1"/>
</dbReference>
<evidence type="ECO:0000256" key="2">
    <source>
        <dbReference type="ARBA" id="ARBA00023015"/>
    </source>
</evidence>
<feature type="region of interest" description="Disordered" evidence="6">
    <location>
        <begin position="1"/>
        <end position="21"/>
    </location>
</feature>
<sequence>MARRRIHPSSTEGNGIIGTEPLHTPLDRARIVGAVLQLLQHEGLDAISMRKIADVLGVKAAALYYHVKDKEQLLHLLAEEISFGIPIPDPTAAWPAQLRSWAESFRASLLRFRDAVPIMNAAHAASPNRLDHIEYLYRTLAEAGFADERVPWLAAMLKNYIYGFVEEETRLRERAQAARQRQDEAENGYAKQILALPQERYPHFVRLAAFTVSMNGDEEFRFGLDVLLDGFRAQLLGVHRES</sequence>
<dbReference type="InterPro" id="IPR003012">
    <property type="entry name" value="Tet_transcr_reg_TetR"/>
</dbReference>
<evidence type="ECO:0000313" key="9">
    <source>
        <dbReference type="Proteomes" id="UP000665561"/>
    </source>
</evidence>
<reference evidence="8 9" key="1">
    <citation type="submission" date="2020-01" db="EMBL/GenBank/DDBJ databases">
        <title>Paenibacillus soybeanensis sp. nov. isolated from the nodules of soybean (Glycine max(L.) Merr).</title>
        <authorList>
            <person name="Wang H."/>
        </authorList>
    </citation>
    <scope>NUCLEOTIDE SEQUENCE [LARGE SCALE GENOMIC DNA]</scope>
    <source>
        <strain evidence="8 9">T1</strain>
    </source>
</reference>
<dbReference type="InterPro" id="IPR036271">
    <property type="entry name" value="Tet_transcr_reg_TetR-rel_C_sf"/>
</dbReference>
<evidence type="ECO:0000256" key="1">
    <source>
        <dbReference type="ARBA" id="ARBA00022491"/>
    </source>
</evidence>
<comment type="caution">
    <text evidence="8">The sequence shown here is derived from an EMBL/GenBank/DDBJ whole genome shotgun (WGS) entry which is preliminary data.</text>
</comment>
<name>A0ABW9XT31_9BACL</name>
<dbReference type="Proteomes" id="UP000665561">
    <property type="component" value="Unassembled WGS sequence"/>
</dbReference>
<keyword evidence="1" id="KW-0678">Repressor</keyword>
<dbReference type="InterPro" id="IPR050109">
    <property type="entry name" value="HTH-type_TetR-like_transc_reg"/>
</dbReference>
<dbReference type="PANTHER" id="PTHR30055">
    <property type="entry name" value="HTH-TYPE TRANSCRIPTIONAL REGULATOR RUTR"/>
    <property type="match status" value="1"/>
</dbReference>
<dbReference type="InterPro" id="IPR004111">
    <property type="entry name" value="Repressor_TetR_C"/>
</dbReference>
<dbReference type="Gene3D" id="1.10.357.10">
    <property type="entry name" value="Tetracycline Repressor, domain 2"/>
    <property type="match status" value="1"/>
</dbReference>
<keyword evidence="2" id="KW-0805">Transcription regulation</keyword>
<feature type="DNA-binding region" description="H-T-H motif" evidence="5">
    <location>
        <begin position="48"/>
        <end position="67"/>
    </location>
</feature>
<evidence type="ECO:0000256" key="4">
    <source>
        <dbReference type="ARBA" id="ARBA00023163"/>
    </source>
</evidence>
<gene>
    <name evidence="8" type="ORF">GT019_18270</name>
</gene>
<keyword evidence="4" id="KW-0804">Transcription</keyword>
<evidence type="ECO:0000313" key="8">
    <source>
        <dbReference type="EMBL" id="NBD25822.1"/>
    </source>
</evidence>
<keyword evidence="3 5" id="KW-0238">DNA-binding</keyword>
<organism evidence="8 9">
    <name type="scientific">Paenibacillus glycinis</name>
    <dbReference type="NCBI Taxonomy" id="2697035"/>
    <lineage>
        <taxon>Bacteria</taxon>
        <taxon>Bacillati</taxon>
        <taxon>Bacillota</taxon>
        <taxon>Bacilli</taxon>
        <taxon>Bacillales</taxon>
        <taxon>Paenibacillaceae</taxon>
        <taxon>Paenibacillus</taxon>
    </lineage>
</organism>